<dbReference type="EMBL" id="CAVNYO010000460">
    <property type="protein sequence ID" value="CAK5282643.1"/>
    <property type="molecule type" value="Genomic_DNA"/>
</dbReference>
<dbReference type="AlphaFoldDB" id="A0AAD2HV00"/>
<dbReference type="GO" id="GO:0009116">
    <property type="term" value="P:nucleoside metabolic process"/>
    <property type="evidence" value="ECO:0007669"/>
    <property type="project" value="InterPro"/>
</dbReference>
<organism evidence="1 2">
    <name type="scientific">Mycena citricolor</name>
    <dbReference type="NCBI Taxonomy" id="2018698"/>
    <lineage>
        <taxon>Eukaryota</taxon>
        <taxon>Fungi</taxon>
        <taxon>Dikarya</taxon>
        <taxon>Basidiomycota</taxon>
        <taxon>Agaricomycotina</taxon>
        <taxon>Agaricomycetes</taxon>
        <taxon>Agaricomycetidae</taxon>
        <taxon>Agaricales</taxon>
        <taxon>Marasmiineae</taxon>
        <taxon>Mycenaceae</taxon>
        <taxon>Mycena</taxon>
    </lineage>
</organism>
<dbReference type="GO" id="GO:0005783">
    <property type="term" value="C:endoplasmic reticulum"/>
    <property type="evidence" value="ECO:0007669"/>
    <property type="project" value="TreeGrafter"/>
</dbReference>
<dbReference type="Pfam" id="PF06516">
    <property type="entry name" value="NUP"/>
    <property type="match status" value="1"/>
</dbReference>
<dbReference type="PANTHER" id="PTHR38643">
    <property type="entry name" value="PURINE NUCLEOSIDE PERMEASE C285.05-RELATED"/>
    <property type="match status" value="1"/>
</dbReference>
<evidence type="ECO:0008006" key="3">
    <source>
        <dbReference type="Google" id="ProtNLM"/>
    </source>
</evidence>
<comment type="caution">
    <text evidence="1">The sequence shown here is derived from an EMBL/GenBank/DDBJ whole genome shotgun (WGS) entry which is preliminary data.</text>
</comment>
<sequence>MVRMCRLLIGFRGAYLRRLHRHASPQSQGTPKAPMKRVLSLLVPSAALCWTAAVAAIVKPQVLIVNMFINEAQAWYGIPDFNVLARNITVPGLSPLFPQVHCTQDGRICQLVTGEGEINAASSISTLVNSPAAFDLTSTYFLISGIAGINPKVATIGSVTLARYAVHVGLQFEVDARQIPGSFSTGYFGQGTTAPGQYPTILYGTEVFELNEPLRQLAFAAAKSANLTDSADSQAMRAAYAKSAPAFAAINSAGPRVVLCDTATADAFWGGNLLGDAFANTTAVWTNGTGVYCSTQQEDNATLNSLLRGSLAGLVDFSRIIVLRAASDFDRPLAGGDSVATLLGPAPAFVLSTVNARLVGVKVIAMILNGWKGRFQTGVKATNYVGDIFGSLGGKPDFGPGSIFGGKVAP</sequence>
<accession>A0AAD2HV00</accession>
<dbReference type="InterPro" id="IPR035994">
    <property type="entry name" value="Nucleoside_phosphorylase_sf"/>
</dbReference>
<evidence type="ECO:0000313" key="2">
    <source>
        <dbReference type="Proteomes" id="UP001295794"/>
    </source>
</evidence>
<keyword evidence="2" id="KW-1185">Reference proteome</keyword>
<reference evidence="1" key="1">
    <citation type="submission" date="2023-11" db="EMBL/GenBank/DDBJ databases">
        <authorList>
            <person name="De Vega J J."/>
            <person name="De Vega J J."/>
        </authorList>
    </citation>
    <scope>NUCLEOTIDE SEQUENCE</scope>
</reference>
<dbReference type="Gene3D" id="3.40.50.1580">
    <property type="entry name" value="Nucleoside phosphorylase domain"/>
    <property type="match status" value="1"/>
</dbReference>
<dbReference type="InterPro" id="IPR009486">
    <property type="entry name" value="Pur_nuclsid_perm"/>
</dbReference>
<name>A0AAD2HV00_9AGAR</name>
<evidence type="ECO:0000313" key="1">
    <source>
        <dbReference type="EMBL" id="CAK5282643.1"/>
    </source>
</evidence>
<dbReference type="GO" id="GO:0003824">
    <property type="term" value="F:catalytic activity"/>
    <property type="evidence" value="ECO:0007669"/>
    <property type="project" value="InterPro"/>
</dbReference>
<dbReference type="PIRSF" id="PIRSF013171">
    <property type="entry name" value="Pur_nuclsid_perm"/>
    <property type="match status" value="1"/>
</dbReference>
<dbReference type="PANTHER" id="PTHR38643:SF1">
    <property type="entry name" value="PURINE NUCLEOSIDE PERMEASE C285.05-RELATED"/>
    <property type="match status" value="1"/>
</dbReference>
<gene>
    <name evidence="1" type="ORF">MYCIT1_LOCUS34561</name>
</gene>
<dbReference type="GO" id="GO:0055085">
    <property type="term" value="P:transmembrane transport"/>
    <property type="evidence" value="ECO:0007669"/>
    <property type="project" value="InterPro"/>
</dbReference>
<protein>
    <recommendedName>
        <fullName evidence="3">Purine nucleoside permease</fullName>
    </recommendedName>
</protein>
<proteinExistence type="predicted"/>
<dbReference type="Proteomes" id="UP001295794">
    <property type="component" value="Unassembled WGS sequence"/>
</dbReference>